<dbReference type="EMBL" id="SUMC01000068">
    <property type="protein sequence ID" value="TKA01942.1"/>
    <property type="molecule type" value="Genomic_DNA"/>
</dbReference>
<name>A0A4U0RZQ4_9ACTN</name>
<proteinExistence type="predicted"/>
<keyword evidence="2" id="KW-1185">Reference proteome</keyword>
<protein>
    <submittedName>
        <fullName evidence="1">Uncharacterized protein</fullName>
    </submittedName>
</protein>
<reference evidence="1 2" key="1">
    <citation type="submission" date="2019-04" db="EMBL/GenBank/DDBJ databases">
        <title>Streptomyces oryziradicis sp. nov., a novel actinomycete isolated from rhizosphere soil of rice (Oryza sativa L.).</title>
        <authorList>
            <person name="Li C."/>
        </authorList>
    </citation>
    <scope>NUCLEOTIDE SEQUENCE [LARGE SCALE GENOMIC DNA]</scope>
    <source>
        <strain evidence="1 2">NEAU-C40</strain>
    </source>
</reference>
<accession>A0A4U0RZQ4</accession>
<dbReference type="RefSeq" id="WP_136729031.1">
    <property type="nucleotide sequence ID" value="NZ_SUMC01000068.1"/>
</dbReference>
<evidence type="ECO:0000313" key="2">
    <source>
        <dbReference type="Proteomes" id="UP000305778"/>
    </source>
</evidence>
<dbReference type="Proteomes" id="UP000305778">
    <property type="component" value="Unassembled WGS sequence"/>
</dbReference>
<gene>
    <name evidence="1" type="ORF">FCI23_39850</name>
</gene>
<comment type="caution">
    <text evidence="1">The sequence shown here is derived from an EMBL/GenBank/DDBJ whole genome shotgun (WGS) entry which is preliminary data.</text>
</comment>
<evidence type="ECO:0000313" key="1">
    <source>
        <dbReference type="EMBL" id="TKA01942.1"/>
    </source>
</evidence>
<dbReference type="AlphaFoldDB" id="A0A4U0RZQ4"/>
<sequence>MTGSTSAGATDQLRRLLNIGSARHTMLARSWPTCPAGPCQPCHVTPATGDVRPAPHSIA</sequence>
<organism evidence="1 2">
    <name type="scientific">Actinacidiphila oryziradicis</name>
    <dbReference type="NCBI Taxonomy" id="2571141"/>
    <lineage>
        <taxon>Bacteria</taxon>
        <taxon>Bacillati</taxon>
        <taxon>Actinomycetota</taxon>
        <taxon>Actinomycetes</taxon>
        <taxon>Kitasatosporales</taxon>
        <taxon>Streptomycetaceae</taxon>
        <taxon>Actinacidiphila</taxon>
    </lineage>
</organism>